<organism evidence="1 2">
    <name type="scientific">Wuchereria bancrofti</name>
    <dbReference type="NCBI Taxonomy" id="6293"/>
    <lineage>
        <taxon>Eukaryota</taxon>
        <taxon>Metazoa</taxon>
        <taxon>Ecdysozoa</taxon>
        <taxon>Nematoda</taxon>
        <taxon>Chromadorea</taxon>
        <taxon>Rhabditida</taxon>
        <taxon>Spirurina</taxon>
        <taxon>Spiruromorpha</taxon>
        <taxon>Filarioidea</taxon>
        <taxon>Onchocercidae</taxon>
        <taxon>Wuchereria</taxon>
    </lineage>
</organism>
<dbReference type="Proteomes" id="UP000004810">
    <property type="component" value="Unassembled WGS sequence"/>
</dbReference>
<protein>
    <submittedName>
        <fullName evidence="1">Uncharacterized protein</fullName>
    </submittedName>
</protein>
<reference evidence="2" key="1">
    <citation type="submission" date="2012-08" db="EMBL/GenBank/DDBJ databases">
        <title>The Genome Sequence of Wuchereria bancrofti.</title>
        <authorList>
            <person name="Nutman T.B."/>
            <person name="Fink D.L."/>
            <person name="Russ C."/>
            <person name="Young S."/>
            <person name="Zeng Q."/>
            <person name="Koehrsen M."/>
            <person name="Alvarado L."/>
            <person name="Berlin A."/>
            <person name="Chapman S.B."/>
            <person name="Chen Z."/>
            <person name="Freedman E."/>
            <person name="Gellesch M."/>
            <person name="Goldberg J."/>
            <person name="Griggs A."/>
            <person name="Gujja S."/>
            <person name="Heilman E.R."/>
            <person name="Heiman D."/>
            <person name="Hepburn T."/>
            <person name="Howarth C."/>
            <person name="Jen D."/>
            <person name="Larson L."/>
            <person name="Lewis B."/>
            <person name="Mehta T."/>
            <person name="Park D."/>
            <person name="Pearson M."/>
            <person name="Roberts A."/>
            <person name="Saif S."/>
            <person name="Shea T."/>
            <person name="Shenoy N."/>
            <person name="Sisk P."/>
            <person name="Stolte C."/>
            <person name="Sykes S."/>
            <person name="Walk T."/>
            <person name="White J."/>
            <person name="Yandava C."/>
            <person name="Haas B."/>
            <person name="Henn M.R."/>
            <person name="Nusbaum C."/>
            <person name="Birren B."/>
        </authorList>
    </citation>
    <scope>NUCLEOTIDE SEQUENCE [LARGE SCALE GENOMIC DNA]</scope>
    <source>
        <strain evidence="2">NA</strain>
    </source>
</reference>
<proteinExistence type="predicted"/>
<accession>J9ESB7</accession>
<evidence type="ECO:0000313" key="2">
    <source>
        <dbReference type="Proteomes" id="UP000004810"/>
    </source>
</evidence>
<dbReference type="AlphaFoldDB" id="J9ESB7"/>
<comment type="caution">
    <text evidence="1">The sequence shown here is derived from an EMBL/GenBank/DDBJ whole genome shotgun (WGS) entry which is preliminary data.</text>
</comment>
<evidence type="ECO:0000313" key="1">
    <source>
        <dbReference type="EMBL" id="EJW85053.1"/>
    </source>
</evidence>
<gene>
    <name evidence="1" type="ORF">WUBG_04036</name>
</gene>
<dbReference type="EMBL" id="ADBV01001334">
    <property type="protein sequence ID" value="EJW85053.1"/>
    <property type="molecule type" value="Genomic_DNA"/>
</dbReference>
<sequence length="121" mass="14407">MAVITKDDNYNNKYYQLSCASERKQAGKKQKAGRGLLPRINKLTFRQRFSRRTYIYTRTKSTYTHTRVTYIYAHTHIQHTRYSKGYKVAVATCLHTVYVHVILHNVHIERLRQAILYRNLS</sequence>
<name>J9ESB7_WUCBA</name>